<protein>
    <submittedName>
        <fullName evidence="2">Helix-turn-helix protein</fullName>
    </submittedName>
</protein>
<accession>A0A1C3P4G3</accession>
<evidence type="ECO:0000313" key="3">
    <source>
        <dbReference type="Proteomes" id="UP000199013"/>
    </source>
</evidence>
<name>A0A1C3P4G3_9ACTN</name>
<feature type="domain" description="DUF5753" evidence="1">
    <location>
        <begin position="53"/>
        <end position="230"/>
    </location>
</feature>
<keyword evidence="3" id="KW-1185">Reference proteome</keyword>
<dbReference type="EMBL" id="FLUV01001780">
    <property type="protein sequence ID" value="SBW24701.1"/>
    <property type="molecule type" value="Genomic_DNA"/>
</dbReference>
<sequence length="236" mass="26462">MSVRTKDLRALLDRYGVTDKAQRDALFALARQGSQPGWWHAFGDAVPRWFEIYIGLEADAAYISEFGPQLVPGLLQTEDYAREIIRVHQPAIPEDDLDAKVALRMERQRRLGEPDSPHLMVLLDEAVLRRPVGGAEVMKAQLAHLIEATTLPTVTVQVLPYSAGAHPAMGSAFIILGFPDAGDHEVVYIEELRSSLYIEDPADVREYRRHLNQIQSISLDVPTSVRMIEHAMEDLT</sequence>
<evidence type="ECO:0000259" key="1">
    <source>
        <dbReference type="Pfam" id="PF19054"/>
    </source>
</evidence>
<organism evidence="2 3">
    <name type="scientific">Candidatus Protofrankia californiensis</name>
    <dbReference type="NCBI Taxonomy" id="1839754"/>
    <lineage>
        <taxon>Bacteria</taxon>
        <taxon>Bacillati</taxon>
        <taxon>Actinomycetota</taxon>
        <taxon>Actinomycetes</taxon>
        <taxon>Frankiales</taxon>
        <taxon>Frankiaceae</taxon>
        <taxon>Protofrankia</taxon>
    </lineage>
</organism>
<dbReference type="Proteomes" id="UP000199013">
    <property type="component" value="Unassembled WGS sequence"/>
</dbReference>
<proteinExistence type="predicted"/>
<evidence type="ECO:0000313" key="2">
    <source>
        <dbReference type="EMBL" id="SBW24701.1"/>
    </source>
</evidence>
<dbReference type="InterPro" id="IPR043917">
    <property type="entry name" value="DUF5753"/>
</dbReference>
<dbReference type="AlphaFoldDB" id="A0A1C3P4G3"/>
<gene>
    <name evidence="2" type="ORF">FDG2_4263</name>
</gene>
<dbReference type="Pfam" id="PF19054">
    <property type="entry name" value="DUF5753"/>
    <property type="match status" value="1"/>
</dbReference>
<reference evidence="3" key="1">
    <citation type="submission" date="2016-02" db="EMBL/GenBank/DDBJ databases">
        <authorList>
            <person name="Wibberg D."/>
        </authorList>
    </citation>
    <scope>NUCLEOTIDE SEQUENCE [LARGE SCALE GENOMIC DNA]</scope>
</reference>